<dbReference type="EMBL" id="JACHXR010000002">
    <property type="protein sequence ID" value="MBB3230140.1"/>
    <property type="molecule type" value="Genomic_DNA"/>
</dbReference>
<dbReference type="AlphaFoldDB" id="A0A7W5HIR6"/>
<feature type="domain" description="ABC transmembrane type-1" evidence="9">
    <location>
        <begin position="71"/>
        <end position="264"/>
    </location>
</feature>
<feature type="transmembrane region" description="Helical" evidence="8">
    <location>
        <begin position="9"/>
        <end position="33"/>
    </location>
</feature>
<keyword evidence="11" id="KW-1185">Reference proteome</keyword>
<proteinExistence type="inferred from homology"/>
<evidence type="ECO:0000256" key="7">
    <source>
        <dbReference type="ARBA" id="ARBA00023136"/>
    </source>
</evidence>
<keyword evidence="7 8" id="KW-0472">Membrane</keyword>
<organism evidence="10 11">
    <name type="scientific">Halomonas stenophila</name>
    <dbReference type="NCBI Taxonomy" id="795312"/>
    <lineage>
        <taxon>Bacteria</taxon>
        <taxon>Pseudomonadati</taxon>
        <taxon>Pseudomonadota</taxon>
        <taxon>Gammaproteobacteria</taxon>
        <taxon>Oceanospirillales</taxon>
        <taxon>Halomonadaceae</taxon>
        <taxon>Halomonas</taxon>
    </lineage>
</organism>
<dbReference type="InterPro" id="IPR000515">
    <property type="entry name" value="MetI-like"/>
</dbReference>
<keyword evidence="5 8" id="KW-0812">Transmembrane</keyword>
<dbReference type="Proteomes" id="UP000518892">
    <property type="component" value="Unassembled WGS sequence"/>
</dbReference>
<evidence type="ECO:0000313" key="11">
    <source>
        <dbReference type="Proteomes" id="UP000518892"/>
    </source>
</evidence>
<keyword evidence="6 8" id="KW-1133">Transmembrane helix</keyword>
<dbReference type="InterPro" id="IPR050901">
    <property type="entry name" value="BP-dep_ABC_trans_perm"/>
</dbReference>
<feature type="transmembrane region" description="Helical" evidence="8">
    <location>
        <begin position="109"/>
        <end position="133"/>
    </location>
</feature>
<evidence type="ECO:0000256" key="1">
    <source>
        <dbReference type="ARBA" id="ARBA00004651"/>
    </source>
</evidence>
<keyword evidence="3 8" id="KW-0813">Transport</keyword>
<evidence type="ECO:0000256" key="3">
    <source>
        <dbReference type="ARBA" id="ARBA00022448"/>
    </source>
</evidence>
<accession>A0A7W5HIR6</accession>
<sequence>MRTAARKPLFYAAIVLLVLFTTLPVLYAVITIFKRESELYRFGSNPFLYETSPTLDHLIYLFTDTAFPTFAMNSLIIGLLVVAITVALAVPAAYALARLTGHWGERSGMAIFLVYLIPPTLLFIPLFRIVVALGLANTIWSLVLVLPTITIPFCTWLLLGFFRSVPPQLDEAALLDGCTRLQAFWKVVLPQALPGIGACIVFAFSLSLSNYIYAVTFVSESAARNISAGVPTELIRGDVYFWPSLMAATTVVAIPLGIAYGLLFDYLVRGFQSAGAGGE</sequence>
<comment type="subcellular location">
    <subcellularLocation>
        <location evidence="1 8">Cell membrane</location>
        <topology evidence="1 8">Multi-pass membrane protein</topology>
    </subcellularLocation>
</comment>
<reference evidence="10 11" key="1">
    <citation type="submission" date="2020-08" db="EMBL/GenBank/DDBJ databases">
        <title>Genomic Encyclopedia of Type Strains, Phase III (KMG-III): the genomes of soil and plant-associated and newly described type strains.</title>
        <authorList>
            <person name="Whitman W."/>
        </authorList>
    </citation>
    <scope>NUCLEOTIDE SEQUENCE [LARGE SCALE GENOMIC DNA]</scope>
    <source>
        <strain evidence="10 11">CECT 7744</strain>
    </source>
</reference>
<feature type="transmembrane region" description="Helical" evidence="8">
    <location>
        <begin position="139"/>
        <end position="162"/>
    </location>
</feature>
<dbReference type="PROSITE" id="PS50928">
    <property type="entry name" value="ABC_TM1"/>
    <property type="match status" value="1"/>
</dbReference>
<feature type="transmembrane region" description="Helical" evidence="8">
    <location>
        <begin position="240"/>
        <end position="263"/>
    </location>
</feature>
<evidence type="ECO:0000256" key="6">
    <source>
        <dbReference type="ARBA" id="ARBA00022989"/>
    </source>
</evidence>
<keyword evidence="10" id="KW-0762">Sugar transport</keyword>
<feature type="transmembrane region" description="Helical" evidence="8">
    <location>
        <begin position="75"/>
        <end position="97"/>
    </location>
</feature>
<comment type="caution">
    <text evidence="10">The sequence shown here is derived from an EMBL/GenBank/DDBJ whole genome shotgun (WGS) entry which is preliminary data.</text>
</comment>
<protein>
    <submittedName>
        <fullName evidence="10">Multiple sugar transport system permease protein</fullName>
    </submittedName>
</protein>
<evidence type="ECO:0000259" key="9">
    <source>
        <dbReference type="PROSITE" id="PS50928"/>
    </source>
</evidence>
<dbReference type="InterPro" id="IPR035906">
    <property type="entry name" value="MetI-like_sf"/>
</dbReference>
<dbReference type="SUPFAM" id="SSF161098">
    <property type="entry name" value="MetI-like"/>
    <property type="match status" value="1"/>
</dbReference>
<dbReference type="CDD" id="cd06261">
    <property type="entry name" value="TM_PBP2"/>
    <property type="match status" value="1"/>
</dbReference>
<name>A0A7W5HIR6_9GAMM</name>
<evidence type="ECO:0000256" key="5">
    <source>
        <dbReference type="ARBA" id="ARBA00022692"/>
    </source>
</evidence>
<evidence type="ECO:0000256" key="4">
    <source>
        <dbReference type="ARBA" id="ARBA00022475"/>
    </source>
</evidence>
<dbReference type="GO" id="GO:0005886">
    <property type="term" value="C:plasma membrane"/>
    <property type="evidence" value="ECO:0007669"/>
    <property type="project" value="UniProtKB-SubCell"/>
</dbReference>
<dbReference type="Gene3D" id="1.10.3720.10">
    <property type="entry name" value="MetI-like"/>
    <property type="match status" value="1"/>
</dbReference>
<dbReference type="RefSeq" id="WP_183382643.1">
    <property type="nucleotide sequence ID" value="NZ_JACHXR010000002.1"/>
</dbReference>
<dbReference type="PANTHER" id="PTHR32243:SF18">
    <property type="entry name" value="INNER MEMBRANE ABC TRANSPORTER PERMEASE PROTEIN YCJP"/>
    <property type="match status" value="1"/>
</dbReference>
<evidence type="ECO:0000256" key="2">
    <source>
        <dbReference type="ARBA" id="ARBA00009047"/>
    </source>
</evidence>
<dbReference type="PANTHER" id="PTHR32243">
    <property type="entry name" value="MALTOSE TRANSPORT SYSTEM PERMEASE-RELATED"/>
    <property type="match status" value="1"/>
</dbReference>
<keyword evidence="4" id="KW-1003">Cell membrane</keyword>
<dbReference type="GO" id="GO:0055085">
    <property type="term" value="P:transmembrane transport"/>
    <property type="evidence" value="ECO:0007669"/>
    <property type="project" value="InterPro"/>
</dbReference>
<comment type="similarity">
    <text evidence="2">Belongs to the binding-protein-dependent transport system permease family. MalFG subfamily.</text>
</comment>
<evidence type="ECO:0000313" key="10">
    <source>
        <dbReference type="EMBL" id="MBB3230140.1"/>
    </source>
</evidence>
<evidence type="ECO:0000256" key="8">
    <source>
        <dbReference type="RuleBase" id="RU363032"/>
    </source>
</evidence>
<dbReference type="Pfam" id="PF00528">
    <property type="entry name" value="BPD_transp_1"/>
    <property type="match status" value="1"/>
</dbReference>
<gene>
    <name evidence="10" type="ORF">FHR97_000974</name>
</gene>